<protein>
    <submittedName>
        <fullName evidence="5">Sulfatase-like hydrolase/transferase</fullName>
    </submittedName>
</protein>
<dbReference type="SUPFAM" id="SSF53649">
    <property type="entry name" value="Alkaline phosphatase-like"/>
    <property type="match status" value="1"/>
</dbReference>
<dbReference type="PANTHER" id="PTHR45953:SF1">
    <property type="entry name" value="IDURONATE 2-SULFATASE"/>
    <property type="match status" value="1"/>
</dbReference>
<keyword evidence="2" id="KW-0479">Metal-binding</keyword>
<name>A0A7X1AXE8_9BACT</name>
<feature type="domain" description="Sulfatase N-terminal" evidence="4">
    <location>
        <begin position="5"/>
        <end position="395"/>
    </location>
</feature>
<dbReference type="PROSITE" id="PS00523">
    <property type="entry name" value="SULFATASE_1"/>
    <property type="match status" value="1"/>
</dbReference>
<dbReference type="RefSeq" id="WP_185692464.1">
    <property type="nucleotide sequence ID" value="NZ_JACHVA010000075.1"/>
</dbReference>
<dbReference type="GO" id="GO:0005737">
    <property type="term" value="C:cytoplasm"/>
    <property type="evidence" value="ECO:0007669"/>
    <property type="project" value="TreeGrafter"/>
</dbReference>
<dbReference type="AlphaFoldDB" id="A0A7X1AXE8"/>
<dbReference type="GO" id="GO:0016740">
    <property type="term" value="F:transferase activity"/>
    <property type="evidence" value="ECO:0007669"/>
    <property type="project" value="UniProtKB-KW"/>
</dbReference>
<sequence length="503" mass="57693">MKARPNILLITSDQQHWNTLGIDNPEIQTPNLDRLARQGTLFERAYCPNPTCTPTRASILTGQWPSQHGAYTLGTKLLEDRPTMNDTWRKNGYRTGLVGKAHFQPLQSTEEFPSLESYPTLQDLDFWRNFEGPFYGFDDFELARNHTDEAHVGQHYALWMEEKGLKNWRDYFQKPTGSQGPRKHEWDLPEEYHYNTWISERTNHYLSEYAQSDQPFFLWSSFFDPHPSYLIPKPWSEMYDPEKITVPSLDPAELDDPDASPFRKLSLEGGKKEDYGIHGKWMHGVQDHSHDPKELAKDIAIYYGMVSALDHYVGKILDHLEELGIADNTLVIFTSDHGHYFGHHGLIAKGPFHYDDGVKVPFLVRWPGEVPKNGRSKALQSLVDLPTTMLSAAGINKPYAMTGVDQLPSWRDPQSAVRSHTLVEDNHEPGVAEHKTYIDDRYKITVFRAFECGELYDLKTDPGEIHNRWSDPEYAAVKAKLLQAFVQAEMAKEVLPMPRIAPA</sequence>
<evidence type="ECO:0000256" key="3">
    <source>
        <dbReference type="ARBA" id="ARBA00022801"/>
    </source>
</evidence>
<accession>A0A7X1AXE8</accession>
<dbReference type="InterPro" id="IPR000917">
    <property type="entry name" value="Sulfatase_N"/>
</dbReference>
<keyword evidence="6" id="KW-1185">Reference proteome</keyword>
<proteinExistence type="inferred from homology"/>
<dbReference type="PANTHER" id="PTHR45953">
    <property type="entry name" value="IDURONATE 2-SULFATASE"/>
    <property type="match status" value="1"/>
</dbReference>
<evidence type="ECO:0000256" key="2">
    <source>
        <dbReference type="ARBA" id="ARBA00022723"/>
    </source>
</evidence>
<dbReference type="GO" id="GO:0008484">
    <property type="term" value="F:sulfuric ester hydrolase activity"/>
    <property type="evidence" value="ECO:0007669"/>
    <property type="project" value="TreeGrafter"/>
</dbReference>
<dbReference type="Gene3D" id="3.40.720.10">
    <property type="entry name" value="Alkaline Phosphatase, subunit A"/>
    <property type="match status" value="1"/>
</dbReference>
<evidence type="ECO:0000313" key="5">
    <source>
        <dbReference type="EMBL" id="MBC2601756.1"/>
    </source>
</evidence>
<dbReference type="EMBL" id="JACHVA010000075">
    <property type="protein sequence ID" value="MBC2601756.1"/>
    <property type="molecule type" value="Genomic_DNA"/>
</dbReference>
<dbReference type="Proteomes" id="UP000525652">
    <property type="component" value="Unassembled WGS sequence"/>
</dbReference>
<organism evidence="5 6">
    <name type="scientific">Puniceicoccus vermicola</name>
    <dbReference type="NCBI Taxonomy" id="388746"/>
    <lineage>
        <taxon>Bacteria</taxon>
        <taxon>Pseudomonadati</taxon>
        <taxon>Verrucomicrobiota</taxon>
        <taxon>Opitutia</taxon>
        <taxon>Puniceicoccales</taxon>
        <taxon>Puniceicoccaceae</taxon>
        <taxon>Puniceicoccus</taxon>
    </lineage>
</organism>
<comment type="caution">
    <text evidence="5">The sequence shown here is derived from an EMBL/GenBank/DDBJ whole genome shotgun (WGS) entry which is preliminary data.</text>
</comment>
<dbReference type="Pfam" id="PF00884">
    <property type="entry name" value="Sulfatase"/>
    <property type="match status" value="1"/>
</dbReference>
<evidence type="ECO:0000313" key="6">
    <source>
        <dbReference type="Proteomes" id="UP000525652"/>
    </source>
</evidence>
<gene>
    <name evidence="5" type="ORF">H5P30_08195</name>
</gene>
<evidence type="ECO:0000256" key="1">
    <source>
        <dbReference type="ARBA" id="ARBA00008779"/>
    </source>
</evidence>
<comment type="similarity">
    <text evidence="1">Belongs to the sulfatase family.</text>
</comment>
<dbReference type="InterPro" id="IPR024607">
    <property type="entry name" value="Sulfatase_CS"/>
</dbReference>
<dbReference type="InterPro" id="IPR017850">
    <property type="entry name" value="Alkaline_phosphatase_core_sf"/>
</dbReference>
<keyword evidence="3 5" id="KW-0378">Hydrolase</keyword>
<reference evidence="5 6" key="1">
    <citation type="submission" date="2020-07" db="EMBL/GenBank/DDBJ databases">
        <authorList>
            <person name="Feng X."/>
        </authorList>
    </citation>
    <scope>NUCLEOTIDE SEQUENCE [LARGE SCALE GENOMIC DNA]</scope>
    <source>
        <strain evidence="5 6">JCM14086</strain>
    </source>
</reference>
<evidence type="ECO:0000259" key="4">
    <source>
        <dbReference type="Pfam" id="PF00884"/>
    </source>
</evidence>
<keyword evidence="5" id="KW-0808">Transferase</keyword>
<dbReference type="GO" id="GO:0046872">
    <property type="term" value="F:metal ion binding"/>
    <property type="evidence" value="ECO:0007669"/>
    <property type="project" value="UniProtKB-KW"/>
</dbReference>